<reference evidence="1 2" key="1">
    <citation type="submission" date="2019-05" db="EMBL/GenBank/DDBJ databases">
        <title>Another draft genome of Portunus trituberculatus and its Hox gene families provides insights of decapod evolution.</title>
        <authorList>
            <person name="Jeong J.-H."/>
            <person name="Song I."/>
            <person name="Kim S."/>
            <person name="Choi T."/>
            <person name="Kim D."/>
            <person name="Ryu S."/>
            <person name="Kim W."/>
        </authorList>
    </citation>
    <scope>NUCLEOTIDE SEQUENCE [LARGE SCALE GENOMIC DNA]</scope>
    <source>
        <tissue evidence="1">Muscle</tissue>
    </source>
</reference>
<protein>
    <submittedName>
        <fullName evidence="1">Uncharacterized protein</fullName>
    </submittedName>
</protein>
<comment type="caution">
    <text evidence="1">The sequence shown here is derived from an EMBL/GenBank/DDBJ whole genome shotgun (WGS) entry which is preliminary data.</text>
</comment>
<organism evidence="1 2">
    <name type="scientific">Portunus trituberculatus</name>
    <name type="common">Swimming crab</name>
    <name type="synonym">Neptunus trituberculatus</name>
    <dbReference type="NCBI Taxonomy" id="210409"/>
    <lineage>
        <taxon>Eukaryota</taxon>
        <taxon>Metazoa</taxon>
        <taxon>Ecdysozoa</taxon>
        <taxon>Arthropoda</taxon>
        <taxon>Crustacea</taxon>
        <taxon>Multicrustacea</taxon>
        <taxon>Malacostraca</taxon>
        <taxon>Eumalacostraca</taxon>
        <taxon>Eucarida</taxon>
        <taxon>Decapoda</taxon>
        <taxon>Pleocyemata</taxon>
        <taxon>Brachyura</taxon>
        <taxon>Eubrachyura</taxon>
        <taxon>Portunoidea</taxon>
        <taxon>Portunidae</taxon>
        <taxon>Portuninae</taxon>
        <taxon>Portunus</taxon>
    </lineage>
</organism>
<dbReference type="EMBL" id="VSRR010023622">
    <property type="protein sequence ID" value="MPC65637.1"/>
    <property type="molecule type" value="Genomic_DNA"/>
</dbReference>
<dbReference type="AlphaFoldDB" id="A0A5B7H8R4"/>
<gene>
    <name evidence="1" type="ORF">E2C01_059775</name>
</gene>
<name>A0A5B7H8R4_PORTR</name>
<dbReference type="Proteomes" id="UP000324222">
    <property type="component" value="Unassembled WGS sequence"/>
</dbReference>
<keyword evidence="2" id="KW-1185">Reference proteome</keyword>
<evidence type="ECO:0000313" key="2">
    <source>
        <dbReference type="Proteomes" id="UP000324222"/>
    </source>
</evidence>
<evidence type="ECO:0000313" key="1">
    <source>
        <dbReference type="EMBL" id="MPC65637.1"/>
    </source>
</evidence>
<proteinExistence type="predicted"/>
<accession>A0A5B7H8R4</accession>
<sequence length="82" mass="8868">MRLVYSSRVSGEASRAGCARSFACRFASASPTTHVPGVLDDSLPRVTPWVGAASEGWGKRQHGEHRSTRHHAASLSSWCMTI</sequence>